<name>A0A8R1TX11_ONCVO</name>
<accession>A0A8R1TX11</accession>
<keyword evidence="2" id="KW-1185">Reference proteome</keyword>
<evidence type="ECO:0000313" key="1">
    <source>
        <dbReference type="EnsemblMetazoa" id="OVOC7018.1"/>
    </source>
</evidence>
<proteinExistence type="predicted"/>
<protein>
    <submittedName>
        <fullName evidence="1">Uncharacterized protein</fullName>
    </submittedName>
</protein>
<sequence>MIPILLHLSTDASNTIRRKSQANCKSLLITKKNLRYQLLVSCFKCEGKDSFHIVEFADLFQPQDKHFVLSLCSDEAIVGEIYQLHADLMNLLTAPLMFANLKNSTKQKLLHSVVIRSDSFNMFLLGTRVNIRPSKSSFSPTSDHQKVKLIMANRVWSVRAVEFY</sequence>
<dbReference type="AlphaFoldDB" id="A0A8R1TX11"/>
<dbReference type="EnsemblMetazoa" id="OVOC7018.1">
    <property type="protein sequence ID" value="OVOC7018.1"/>
    <property type="gene ID" value="WBGene00243827"/>
</dbReference>
<dbReference type="EMBL" id="CMVM020000187">
    <property type="status" value="NOT_ANNOTATED_CDS"/>
    <property type="molecule type" value="Genomic_DNA"/>
</dbReference>
<reference evidence="1" key="2">
    <citation type="submission" date="2022-06" db="UniProtKB">
        <authorList>
            <consortium name="EnsemblMetazoa"/>
        </authorList>
    </citation>
    <scope>IDENTIFICATION</scope>
</reference>
<reference evidence="2" key="1">
    <citation type="submission" date="2013-10" db="EMBL/GenBank/DDBJ databases">
        <title>Genome sequencing of Onchocerca volvulus.</title>
        <authorList>
            <person name="Cotton J."/>
            <person name="Tsai J."/>
            <person name="Stanley E."/>
            <person name="Tracey A."/>
            <person name="Holroyd N."/>
            <person name="Lustigman S."/>
            <person name="Berriman M."/>
        </authorList>
    </citation>
    <scope>NUCLEOTIDE SEQUENCE</scope>
</reference>
<dbReference type="Proteomes" id="UP000024404">
    <property type="component" value="Unassembled WGS sequence"/>
</dbReference>
<organism evidence="1 2">
    <name type="scientific">Onchocerca volvulus</name>
    <dbReference type="NCBI Taxonomy" id="6282"/>
    <lineage>
        <taxon>Eukaryota</taxon>
        <taxon>Metazoa</taxon>
        <taxon>Ecdysozoa</taxon>
        <taxon>Nematoda</taxon>
        <taxon>Chromadorea</taxon>
        <taxon>Rhabditida</taxon>
        <taxon>Spirurina</taxon>
        <taxon>Spiruromorpha</taxon>
        <taxon>Filarioidea</taxon>
        <taxon>Onchocercidae</taxon>
        <taxon>Onchocerca</taxon>
    </lineage>
</organism>
<evidence type="ECO:0000313" key="2">
    <source>
        <dbReference type="Proteomes" id="UP000024404"/>
    </source>
</evidence>